<keyword evidence="2" id="KW-1185">Reference proteome</keyword>
<evidence type="ECO:0000313" key="1">
    <source>
        <dbReference type="EMBL" id="GJT69473.1"/>
    </source>
</evidence>
<organism evidence="1 2">
    <name type="scientific">Tanacetum coccineum</name>
    <dbReference type="NCBI Taxonomy" id="301880"/>
    <lineage>
        <taxon>Eukaryota</taxon>
        <taxon>Viridiplantae</taxon>
        <taxon>Streptophyta</taxon>
        <taxon>Embryophyta</taxon>
        <taxon>Tracheophyta</taxon>
        <taxon>Spermatophyta</taxon>
        <taxon>Magnoliopsida</taxon>
        <taxon>eudicotyledons</taxon>
        <taxon>Gunneridae</taxon>
        <taxon>Pentapetalae</taxon>
        <taxon>asterids</taxon>
        <taxon>campanulids</taxon>
        <taxon>Asterales</taxon>
        <taxon>Asteraceae</taxon>
        <taxon>Asteroideae</taxon>
        <taxon>Anthemideae</taxon>
        <taxon>Anthemidinae</taxon>
        <taxon>Tanacetum</taxon>
    </lineage>
</organism>
<gene>
    <name evidence="1" type="ORF">Tco_1028759</name>
</gene>
<accession>A0ABQ5G305</accession>
<protein>
    <recommendedName>
        <fullName evidence="3">RNA-directed DNA polymerase, eukaryota, reverse transcriptase zinc-binding domain protein</fullName>
    </recommendedName>
</protein>
<reference evidence="1" key="1">
    <citation type="journal article" date="2022" name="Int. J. Mol. Sci.">
        <title>Draft Genome of Tanacetum Coccineum: Genomic Comparison of Closely Related Tanacetum-Family Plants.</title>
        <authorList>
            <person name="Yamashiro T."/>
            <person name="Shiraishi A."/>
            <person name="Nakayama K."/>
            <person name="Satake H."/>
        </authorList>
    </citation>
    <scope>NUCLEOTIDE SEQUENCE</scope>
</reference>
<sequence length="205" mass="23829">MKKLKLLKEKIRVWIKIYKESTKSGKRTLNSELVQIDSKIDRGEGSDSDINRRHEVIRLIQDIEKVDTLEMAQKAKIKWAIEGDENSKYFHGVINKKRGRFTVRGVMANGTWLDSHNSVKMEFFEHFKNRFDKPGVCGIQLVSEFPNRLSTDQKEFLEGEVSNAEIKKAVWDCGIDKAPGPDGFTFGFYRRYWNLIEKDVVDAIR</sequence>
<reference evidence="1" key="2">
    <citation type="submission" date="2022-01" db="EMBL/GenBank/DDBJ databases">
        <authorList>
            <person name="Yamashiro T."/>
            <person name="Shiraishi A."/>
            <person name="Satake H."/>
            <person name="Nakayama K."/>
        </authorList>
    </citation>
    <scope>NUCLEOTIDE SEQUENCE</scope>
</reference>
<name>A0ABQ5G305_9ASTR</name>
<comment type="caution">
    <text evidence="1">The sequence shown here is derived from an EMBL/GenBank/DDBJ whole genome shotgun (WGS) entry which is preliminary data.</text>
</comment>
<proteinExistence type="predicted"/>
<evidence type="ECO:0000313" key="2">
    <source>
        <dbReference type="Proteomes" id="UP001151760"/>
    </source>
</evidence>
<dbReference type="EMBL" id="BQNB010017991">
    <property type="protein sequence ID" value="GJT69473.1"/>
    <property type="molecule type" value="Genomic_DNA"/>
</dbReference>
<evidence type="ECO:0008006" key="3">
    <source>
        <dbReference type="Google" id="ProtNLM"/>
    </source>
</evidence>
<dbReference type="Proteomes" id="UP001151760">
    <property type="component" value="Unassembled WGS sequence"/>
</dbReference>